<dbReference type="EMBL" id="CAJNOU010007673">
    <property type="protein sequence ID" value="CAF1528346.1"/>
    <property type="molecule type" value="Genomic_DNA"/>
</dbReference>
<evidence type="ECO:0000313" key="3">
    <source>
        <dbReference type="Proteomes" id="UP000663889"/>
    </source>
</evidence>
<dbReference type="AlphaFoldDB" id="A0A815VCI0"/>
<evidence type="ECO:0000313" key="2">
    <source>
        <dbReference type="EMBL" id="CAF1528346.1"/>
    </source>
</evidence>
<dbReference type="Proteomes" id="UP000663889">
    <property type="component" value="Unassembled WGS sequence"/>
</dbReference>
<feature type="domain" description="Fas-associated factor 1/2-like UAS" evidence="1">
    <location>
        <begin position="3"/>
        <end position="97"/>
    </location>
</feature>
<reference evidence="2" key="1">
    <citation type="submission" date="2021-02" db="EMBL/GenBank/DDBJ databases">
        <authorList>
            <person name="Nowell W R."/>
        </authorList>
    </citation>
    <scope>NUCLEOTIDE SEQUENCE</scope>
</reference>
<organism evidence="2 3">
    <name type="scientific">Rotaria sordida</name>
    <dbReference type="NCBI Taxonomy" id="392033"/>
    <lineage>
        <taxon>Eukaryota</taxon>
        <taxon>Metazoa</taxon>
        <taxon>Spiralia</taxon>
        <taxon>Gnathifera</taxon>
        <taxon>Rotifera</taxon>
        <taxon>Eurotatoria</taxon>
        <taxon>Bdelloidea</taxon>
        <taxon>Philodinida</taxon>
        <taxon>Philodinidae</taxon>
        <taxon>Rotaria</taxon>
    </lineage>
</organism>
<protein>
    <recommendedName>
        <fullName evidence="1">Fas-associated factor 1/2-like UAS domain-containing protein</fullName>
    </recommendedName>
</protein>
<proteinExistence type="predicted"/>
<accession>A0A815VCI0</accession>
<gene>
    <name evidence="2" type="ORF">SEV965_LOCUS37386</name>
</gene>
<sequence length="437" mass="51968">MFGPLQDTFKLAFNSPIIGKRRPLLLYIHHDNRTSNQIFCSEIIDYLCKNFIVWPWDITDELNRNALINILEEMFSSKFFIDFSMEHCPMFIGVTRKFAEENDSFSPSYYEFHFLLINDILIRTYQKLNVQTLMDELISFKEEFDNNEEILPIDFPRKTGLSGEIILLIAEYLSLNDTITIFSTDILRLLQKSKRKLPIIEPSDIFMKTLIKKINYEKIVSLHIKATSFNSTIKLVPSYIFNNVQSFTLVNLEDKNQINQFKKYFPNLIRLSFYYDIPVDFCVLCRIINQIPSSVKRFEIHCRHIHCPHRNGRQLITRINQTNDTVEYFLFNMVHSFKTLINNCFQGYNTCFFISIIDFIKSMSSVQDVRLIINEYNMKKCLDINEWKNLVDMRRQLKNMTLQTVRRMSQDIQLTEKVREIQKELSTVRQTIEFQVI</sequence>
<dbReference type="Pfam" id="PF21021">
    <property type="entry name" value="FAF1"/>
    <property type="match status" value="1"/>
</dbReference>
<name>A0A815VCI0_9BILA</name>
<dbReference type="Gene3D" id="3.40.30.10">
    <property type="entry name" value="Glutaredoxin"/>
    <property type="match status" value="1"/>
</dbReference>
<dbReference type="InterPro" id="IPR049483">
    <property type="entry name" value="FAF1_2-like_UAS"/>
</dbReference>
<comment type="caution">
    <text evidence="2">The sequence shown here is derived from an EMBL/GenBank/DDBJ whole genome shotgun (WGS) entry which is preliminary data.</text>
</comment>
<evidence type="ECO:0000259" key="1">
    <source>
        <dbReference type="Pfam" id="PF21021"/>
    </source>
</evidence>